<dbReference type="CDD" id="cd04673">
    <property type="entry name" value="NUDIX_ADPRase"/>
    <property type="match status" value="1"/>
</dbReference>
<gene>
    <name evidence="3" type="ordered locus">Pisl_1768</name>
</gene>
<accession>A1RVD6</accession>
<dbReference type="KEGG" id="pis:Pisl_1768"/>
<dbReference type="STRING" id="384616.Pisl_1768"/>
<reference evidence="3" key="1">
    <citation type="submission" date="2006-12" db="EMBL/GenBank/DDBJ databases">
        <title>Complete sequence of Pyrobaculum islandicum DSM 4184.</title>
        <authorList>
            <person name="Copeland A."/>
            <person name="Lucas S."/>
            <person name="Lapidus A."/>
            <person name="Barry K."/>
            <person name="Detter J.C."/>
            <person name="Glavina del Rio T."/>
            <person name="Dalin E."/>
            <person name="Tice H."/>
            <person name="Pitluck S."/>
            <person name="Meincke L."/>
            <person name="Brettin T."/>
            <person name="Bruce D."/>
            <person name="Han C."/>
            <person name="Tapia R."/>
            <person name="Gilna P."/>
            <person name="Schmutz J."/>
            <person name="Larimer F."/>
            <person name="Land M."/>
            <person name="Hauser L."/>
            <person name="Kyrpides N."/>
            <person name="Mikhailova N."/>
            <person name="Cozen A.E."/>
            <person name="Fitz-Gibbon S.T."/>
            <person name="House C.H."/>
            <person name="Saltikov C."/>
            <person name="Lowe T."/>
            <person name="Richardson P."/>
        </authorList>
    </citation>
    <scope>NUCLEOTIDE SEQUENCE [LARGE SCALE GENOMIC DNA]</scope>
    <source>
        <strain evidence="3">DSM 4184</strain>
    </source>
</reference>
<dbReference type="HOGENOM" id="CLU_037162_20_2_2"/>
<organism evidence="3 4">
    <name type="scientific">Pyrobaculum islandicum (strain DSM 4184 / JCM 9189 / GEO3)</name>
    <dbReference type="NCBI Taxonomy" id="384616"/>
    <lineage>
        <taxon>Archaea</taxon>
        <taxon>Thermoproteota</taxon>
        <taxon>Thermoprotei</taxon>
        <taxon>Thermoproteales</taxon>
        <taxon>Thermoproteaceae</taxon>
        <taxon>Pyrobaculum</taxon>
    </lineage>
</organism>
<dbReference type="InterPro" id="IPR020476">
    <property type="entry name" value="Nudix_hydrolase"/>
</dbReference>
<dbReference type="AlphaFoldDB" id="A1RVD6"/>
<dbReference type="RefSeq" id="WP_011763493.1">
    <property type="nucleotide sequence ID" value="NC_008701.1"/>
</dbReference>
<keyword evidence="1 3" id="KW-0378">Hydrolase</keyword>
<dbReference type="InterPro" id="IPR015797">
    <property type="entry name" value="NUDIX_hydrolase-like_dom_sf"/>
</dbReference>
<evidence type="ECO:0000313" key="4">
    <source>
        <dbReference type="Proteomes" id="UP000002595"/>
    </source>
</evidence>
<dbReference type="Proteomes" id="UP000002595">
    <property type="component" value="Chromosome"/>
</dbReference>
<dbReference type="Pfam" id="PF00293">
    <property type="entry name" value="NUDIX"/>
    <property type="match status" value="1"/>
</dbReference>
<dbReference type="InterPro" id="IPR000086">
    <property type="entry name" value="NUDIX_hydrolase_dom"/>
</dbReference>
<dbReference type="GO" id="GO:0016787">
    <property type="term" value="F:hydrolase activity"/>
    <property type="evidence" value="ECO:0007669"/>
    <property type="project" value="UniProtKB-KW"/>
</dbReference>
<sequence>MEKPTIAVAALVVRDRKVLLIKRRYPPSAGKWSLPGGHVELGERLEDAVLRELKEETGLDGTVRSFLRPVEYIEWEGGRVKYHFVILVYLVEVAGNAQPKASDDAEDAAFVPIEKALEMDLTKTTREVIESLPSHL</sequence>
<dbReference type="PANTHER" id="PTHR43736">
    <property type="entry name" value="ADP-RIBOSE PYROPHOSPHATASE"/>
    <property type="match status" value="1"/>
</dbReference>
<dbReference type="PANTHER" id="PTHR43736:SF1">
    <property type="entry name" value="DIHYDRONEOPTERIN TRIPHOSPHATE DIPHOSPHATASE"/>
    <property type="match status" value="1"/>
</dbReference>
<evidence type="ECO:0000259" key="2">
    <source>
        <dbReference type="PROSITE" id="PS51462"/>
    </source>
</evidence>
<proteinExistence type="predicted"/>
<dbReference type="InterPro" id="IPR020084">
    <property type="entry name" value="NUDIX_hydrolase_CS"/>
</dbReference>
<dbReference type="PRINTS" id="PR00502">
    <property type="entry name" value="NUDIXFAMILY"/>
</dbReference>
<dbReference type="PROSITE" id="PS00893">
    <property type="entry name" value="NUDIX_BOX"/>
    <property type="match status" value="1"/>
</dbReference>
<dbReference type="OrthoDB" id="40462at2157"/>
<dbReference type="SUPFAM" id="SSF55811">
    <property type="entry name" value="Nudix"/>
    <property type="match status" value="1"/>
</dbReference>
<evidence type="ECO:0000256" key="1">
    <source>
        <dbReference type="ARBA" id="ARBA00022801"/>
    </source>
</evidence>
<dbReference type="GeneID" id="4617729"/>
<dbReference type="EMBL" id="CP000504">
    <property type="protein sequence ID" value="ABL88918.1"/>
    <property type="molecule type" value="Genomic_DNA"/>
</dbReference>
<keyword evidence="4" id="KW-1185">Reference proteome</keyword>
<dbReference type="Gene3D" id="3.90.79.10">
    <property type="entry name" value="Nucleoside Triphosphate Pyrophosphohydrolase"/>
    <property type="match status" value="1"/>
</dbReference>
<dbReference type="PROSITE" id="PS51462">
    <property type="entry name" value="NUDIX"/>
    <property type="match status" value="1"/>
</dbReference>
<dbReference type="eggNOG" id="arCOG01075">
    <property type="taxonomic scope" value="Archaea"/>
</dbReference>
<evidence type="ECO:0000313" key="3">
    <source>
        <dbReference type="EMBL" id="ABL88918.1"/>
    </source>
</evidence>
<protein>
    <submittedName>
        <fullName evidence="3">NUDIX hydrolase</fullName>
    </submittedName>
</protein>
<feature type="domain" description="Nudix hydrolase" evidence="2">
    <location>
        <begin position="3"/>
        <end position="134"/>
    </location>
</feature>
<name>A1RVD6_PYRIL</name>